<proteinExistence type="predicted"/>
<dbReference type="Proteomes" id="UP001499986">
    <property type="component" value="Unassembled WGS sequence"/>
</dbReference>
<sequence length="179" mass="19932">MSLSEERERWELLPGAGLGPLRLGMNPTEVADAIQISEPQKRVGGPYGQEDFADGVKVFYDAGKVACIALDAVTGPQVFLAGFALAGRDPEQAHQFLLDYADEHGSCLLYTPDCSLSLTDLGLLLRSQEVEDVRLSCPLLVMEEWLESEYYRDRLPLEGEAGHDAELGDLIWRRRLRRP</sequence>
<evidence type="ECO:0008006" key="3">
    <source>
        <dbReference type="Google" id="ProtNLM"/>
    </source>
</evidence>
<accession>A0ABP5VQQ1</accession>
<keyword evidence="2" id="KW-1185">Reference proteome</keyword>
<comment type="caution">
    <text evidence="1">The sequence shown here is derived from an EMBL/GenBank/DDBJ whole genome shotgun (WGS) entry which is preliminary data.</text>
</comment>
<name>A0ABP5VQQ1_9ACTN</name>
<dbReference type="RefSeq" id="WP_346138731.1">
    <property type="nucleotide sequence ID" value="NZ_BAAASE010000006.1"/>
</dbReference>
<protein>
    <recommendedName>
        <fullName evidence="3">DUF4265 domain-containing protein</fullName>
    </recommendedName>
</protein>
<evidence type="ECO:0000313" key="1">
    <source>
        <dbReference type="EMBL" id="GAA2409526.1"/>
    </source>
</evidence>
<reference evidence="2" key="1">
    <citation type="journal article" date="2019" name="Int. J. Syst. Evol. Microbiol.">
        <title>The Global Catalogue of Microorganisms (GCM) 10K type strain sequencing project: providing services to taxonomists for standard genome sequencing and annotation.</title>
        <authorList>
            <consortium name="The Broad Institute Genomics Platform"/>
            <consortium name="The Broad Institute Genome Sequencing Center for Infectious Disease"/>
            <person name="Wu L."/>
            <person name="Ma J."/>
        </authorList>
    </citation>
    <scope>NUCLEOTIDE SEQUENCE [LARGE SCALE GENOMIC DNA]</scope>
    <source>
        <strain evidence="2">JCM 4358</strain>
    </source>
</reference>
<organism evidence="1 2">
    <name type="scientific">Streptomyces coeruleofuscus</name>
    <dbReference type="NCBI Taxonomy" id="66879"/>
    <lineage>
        <taxon>Bacteria</taxon>
        <taxon>Bacillati</taxon>
        <taxon>Actinomycetota</taxon>
        <taxon>Actinomycetes</taxon>
        <taxon>Kitasatosporales</taxon>
        <taxon>Streptomycetaceae</taxon>
        <taxon>Streptomyces</taxon>
    </lineage>
</organism>
<gene>
    <name evidence="1" type="ORF">GCM10010255_52180</name>
</gene>
<dbReference type="EMBL" id="BAAASE010000006">
    <property type="protein sequence ID" value="GAA2409526.1"/>
    <property type="molecule type" value="Genomic_DNA"/>
</dbReference>
<evidence type="ECO:0000313" key="2">
    <source>
        <dbReference type="Proteomes" id="UP001499986"/>
    </source>
</evidence>